<organism evidence="2 3">
    <name type="scientific">Pseudomonas fluorescens NCIMB 11764</name>
    <dbReference type="NCBI Taxonomy" id="1221522"/>
    <lineage>
        <taxon>Bacteria</taxon>
        <taxon>Pseudomonadati</taxon>
        <taxon>Pseudomonadota</taxon>
        <taxon>Gammaproteobacteria</taxon>
        <taxon>Pseudomonadales</taxon>
        <taxon>Pseudomonadaceae</taxon>
        <taxon>Pseudomonas</taxon>
    </lineage>
</organism>
<dbReference type="AlphaFoldDB" id="A0A0K1QR94"/>
<dbReference type="PANTHER" id="PTHR38598">
    <property type="entry name" value="INNER MEMBRANE PROTEIN YJCH"/>
    <property type="match status" value="1"/>
</dbReference>
<evidence type="ECO:0000313" key="3">
    <source>
        <dbReference type="Proteomes" id="UP000017175"/>
    </source>
</evidence>
<accession>A0A0K1QR94</accession>
<dbReference type="Proteomes" id="UP000017175">
    <property type="component" value="Chromosome"/>
</dbReference>
<reference evidence="2 3" key="1">
    <citation type="journal article" date="2012" name="J. Bacteriol.">
        <title>Draft genome sequence of the cyanide-utilizing bacterium Pseudomonas fluorescens strain NCIMB 11764.</title>
        <authorList>
            <person name="Vilo C.A."/>
            <person name="Benedik M.J."/>
            <person name="Kunz D.A."/>
            <person name="Dong Q."/>
        </authorList>
    </citation>
    <scope>NUCLEOTIDE SEQUENCE [LARGE SCALE GENOMIC DNA]</scope>
    <source>
        <strain evidence="2 3">NCIMB 11764</strain>
    </source>
</reference>
<dbReference type="EMBL" id="CP010945">
    <property type="protein sequence ID" value="AKV08289.1"/>
    <property type="molecule type" value="Genomic_DNA"/>
</dbReference>
<dbReference type="eggNOG" id="COG3162">
    <property type="taxonomic scope" value="Bacteria"/>
</dbReference>
<dbReference type="PANTHER" id="PTHR38598:SF1">
    <property type="entry name" value="INNER MEMBRANE PROTEIN YJCH"/>
    <property type="match status" value="1"/>
</dbReference>
<dbReference type="InterPro" id="IPR007436">
    <property type="entry name" value="DUF485"/>
</dbReference>
<dbReference type="Pfam" id="PF04341">
    <property type="entry name" value="DUF485"/>
    <property type="match status" value="1"/>
</dbReference>
<dbReference type="OrthoDB" id="5297034at2"/>
<name>A0A0K1QR94_PSEFL</name>
<evidence type="ECO:0000313" key="2">
    <source>
        <dbReference type="EMBL" id="AKV08289.1"/>
    </source>
</evidence>
<protein>
    <submittedName>
        <fullName evidence="2">Membrane protein</fullName>
    </submittedName>
</protein>
<keyword evidence="1" id="KW-0472">Membrane</keyword>
<keyword evidence="1" id="KW-0812">Transmembrane</keyword>
<dbReference type="GO" id="GO:0005886">
    <property type="term" value="C:plasma membrane"/>
    <property type="evidence" value="ECO:0007669"/>
    <property type="project" value="TreeGrafter"/>
</dbReference>
<sequence>MNHAIESARIRNHPRYQELVSRQRRFVACLVAATLVPYFTFILIAAFAPHLLAQKLSATSVINIGWPLGVAFIVGAWLFTGLYILRANGEFDALTTEIREGAIV</sequence>
<dbReference type="RefSeq" id="WP_017338133.1">
    <property type="nucleotide sequence ID" value="NZ_CP010945.1"/>
</dbReference>
<dbReference type="InterPro" id="IPR052959">
    <property type="entry name" value="Inner_membrane_assoc"/>
</dbReference>
<proteinExistence type="predicted"/>
<feature type="transmembrane region" description="Helical" evidence="1">
    <location>
        <begin position="64"/>
        <end position="85"/>
    </location>
</feature>
<feature type="transmembrane region" description="Helical" evidence="1">
    <location>
        <begin position="26"/>
        <end position="52"/>
    </location>
</feature>
<gene>
    <name evidence="2" type="ORF">B723_18515</name>
</gene>
<keyword evidence="1" id="KW-1133">Transmembrane helix</keyword>
<evidence type="ECO:0000256" key="1">
    <source>
        <dbReference type="SAM" id="Phobius"/>
    </source>
</evidence>